<evidence type="ECO:0000256" key="3">
    <source>
        <dbReference type="ARBA" id="ARBA00022670"/>
    </source>
</evidence>
<evidence type="ECO:0000313" key="12">
    <source>
        <dbReference type="EMBL" id="PSJ38786.1"/>
    </source>
</evidence>
<reference evidence="12 13" key="1">
    <citation type="submission" date="2018-03" db="EMBL/GenBank/DDBJ databases">
        <title>The draft genome of Sphingosinicella sp. GL-C-18.</title>
        <authorList>
            <person name="Liu L."/>
            <person name="Li L."/>
            <person name="Liang L."/>
            <person name="Zhang X."/>
            <person name="Wang T."/>
        </authorList>
    </citation>
    <scope>NUCLEOTIDE SEQUENCE [LARGE SCALE GENOMIC DNA]</scope>
    <source>
        <strain evidence="12 13">GL-C-18</strain>
    </source>
</reference>
<evidence type="ECO:0000259" key="11">
    <source>
        <dbReference type="Pfam" id="PF05193"/>
    </source>
</evidence>
<keyword evidence="6" id="KW-0862">Zinc</keyword>
<dbReference type="PROSITE" id="PS00143">
    <property type="entry name" value="INSULINASE"/>
    <property type="match status" value="1"/>
</dbReference>
<keyword evidence="9" id="KW-0732">Signal</keyword>
<dbReference type="GO" id="GO:0006508">
    <property type="term" value="P:proteolysis"/>
    <property type="evidence" value="ECO:0007669"/>
    <property type="project" value="UniProtKB-KW"/>
</dbReference>
<dbReference type="InterPro" id="IPR007863">
    <property type="entry name" value="Peptidase_M16_C"/>
</dbReference>
<keyword evidence="13" id="KW-1185">Reference proteome</keyword>
<evidence type="ECO:0000256" key="7">
    <source>
        <dbReference type="ARBA" id="ARBA00023049"/>
    </source>
</evidence>
<keyword evidence="3" id="KW-0645">Protease</keyword>
<accession>A0A2P7QLE8</accession>
<dbReference type="InterPro" id="IPR050626">
    <property type="entry name" value="Peptidase_M16"/>
</dbReference>
<dbReference type="GO" id="GO:0046872">
    <property type="term" value="F:metal ion binding"/>
    <property type="evidence" value="ECO:0007669"/>
    <property type="project" value="UniProtKB-KW"/>
</dbReference>
<dbReference type="EMBL" id="PXYI01000005">
    <property type="protein sequence ID" value="PSJ38786.1"/>
    <property type="molecule type" value="Genomic_DNA"/>
</dbReference>
<comment type="similarity">
    <text evidence="2 8">Belongs to the peptidase M16 family.</text>
</comment>
<evidence type="ECO:0000256" key="8">
    <source>
        <dbReference type="RuleBase" id="RU004447"/>
    </source>
</evidence>
<keyword evidence="7" id="KW-0482">Metalloprotease</keyword>
<organism evidence="12 13">
    <name type="scientific">Allosphingosinicella deserti</name>
    <dbReference type="NCBI Taxonomy" id="2116704"/>
    <lineage>
        <taxon>Bacteria</taxon>
        <taxon>Pseudomonadati</taxon>
        <taxon>Pseudomonadota</taxon>
        <taxon>Alphaproteobacteria</taxon>
        <taxon>Sphingomonadales</taxon>
        <taxon>Sphingomonadaceae</taxon>
        <taxon>Allosphingosinicella</taxon>
    </lineage>
</organism>
<dbReference type="Gene3D" id="3.30.830.10">
    <property type="entry name" value="Metalloenzyme, LuxS/M16 peptidase-like"/>
    <property type="match status" value="4"/>
</dbReference>
<keyword evidence="4" id="KW-0479">Metal-binding</keyword>
<feature type="chain" id="PRO_5015104070" evidence="9">
    <location>
        <begin position="23"/>
        <end position="940"/>
    </location>
</feature>
<gene>
    <name evidence="12" type="ORF">C7I55_15770</name>
</gene>
<dbReference type="Pfam" id="PF00675">
    <property type="entry name" value="Peptidase_M16"/>
    <property type="match status" value="1"/>
</dbReference>
<comment type="cofactor">
    <cofactor evidence="1">
        <name>Zn(2+)</name>
        <dbReference type="ChEBI" id="CHEBI:29105"/>
    </cofactor>
</comment>
<dbReference type="GO" id="GO:0004222">
    <property type="term" value="F:metalloendopeptidase activity"/>
    <property type="evidence" value="ECO:0007669"/>
    <property type="project" value="InterPro"/>
</dbReference>
<protein>
    <submittedName>
        <fullName evidence="12">Peptidase M16</fullName>
    </submittedName>
</protein>
<evidence type="ECO:0000256" key="4">
    <source>
        <dbReference type="ARBA" id="ARBA00022723"/>
    </source>
</evidence>
<evidence type="ECO:0000256" key="6">
    <source>
        <dbReference type="ARBA" id="ARBA00022833"/>
    </source>
</evidence>
<feature type="signal peptide" evidence="9">
    <location>
        <begin position="1"/>
        <end position="22"/>
    </location>
</feature>
<evidence type="ECO:0000256" key="9">
    <source>
        <dbReference type="SAM" id="SignalP"/>
    </source>
</evidence>
<keyword evidence="5" id="KW-0378">Hydrolase</keyword>
<dbReference type="PANTHER" id="PTHR43690:SF17">
    <property type="entry name" value="PROTEIN YHJJ"/>
    <property type="match status" value="1"/>
</dbReference>
<dbReference type="Proteomes" id="UP000241167">
    <property type="component" value="Unassembled WGS sequence"/>
</dbReference>
<feature type="domain" description="Peptidase M16 C-terminal" evidence="11">
    <location>
        <begin position="215"/>
        <end position="394"/>
    </location>
</feature>
<evidence type="ECO:0000313" key="13">
    <source>
        <dbReference type="Proteomes" id="UP000241167"/>
    </source>
</evidence>
<dbReference type="InterPro" id="IPR011249">
    <property type="entry name" value="Metalloenz_LuxS/M16"/>
</dbReference>
<proteinExistence type="inferred from homology"/>
<feature type="domain" description="Peptidase M16 N-terminal" evidence="10">
    <location>
        <begin position="57"/>
        <end position="175"/>
    </location>
</feature>
<evidence type="ECO:0000256" key="5">
    <source>
        <dbReference type="ARBA" id="ARBA00022801"/>
    </source>
</evidence>
<dbReference type="Pfam" id="PF05193">
    <property type="entry name" value="Peptidase_M16_C"/>
    <property type="match status" value="2"/>
</dbReference>
<dbReference type="OrthoDB" id="9811314at2"/>
<evidence type="ECO:0000256" key="1">
    <source>
        <dbReference type="ARBA" id="ARBA00001947"/>
    </source>
</evidence>
<evidence type="ECO:0000259" key="10">
    <source>
        <dbReference type="Pfam" id="PF00675"/>
    </source>
</evidence>
<feature type="domain" description="Peptidase M16 C-terminal" evidence="11">
    <location>
        <begin position="708"/>
        <end position="869"/>
    </location>
</feature>
<name>A0A2P7QLE8_9SPHN</name>
<sequence length="940" mass="100843">MRYVHLVGTALALALAAGGQSAAPAPVASTGAVVSDLKADPAVRYGMLSNGMRYQILRNATPPHNASLRLRIDVGSMAEREDQRGLAHFIEHMVLNGTRNVPEGEMIKRLERAGLKFGPDTNASTDFQQTVYMLDLPETDAETIDTAIFLLREVAGEATFLPSAIDSERGIILSEERTRATPQLRNAEDELSYLLKGDILPDRLPIGKTEVLKSVSQAAFKEFYDAYYRPDRATLIAVGDFDVDAMEKKIRDSFGSWTPRGKAGPELAPSRIAARSAESHVFIDPGVPNRVSLSWVRPPDLRPDSRAVRTESLLPELGLRILNRRFQRIGAEAEAPFVFAGSGKSEQAERAEITQVVGIAKPGKWKETLAALESEQRRAARFGFTQAELDREVAEIRTALINGAAGAATRPSNALAQAMLAAASEDTVFQAPADSLAEFDLAVRDLRAERVAAAFRAQFAGAPLVYLTAPTPLEGGEPALLAAYQAAAATPVSAGAVKQAAAWPYETFGKPGGIAERKQIAALGVTTVRFANGVRLTIKPTDFRRDEILVAARFGNGTLDVSPAATVPAFMLASGAYGLGGLGKISQEDMQEALNTRVFGADFAINDDAFVLGGRTRPADIATQLQVLAAYTTDPALRPAAWDRLRAVGDPIHDQLQSTPGGVFNRDSGVLLHGGDRRWAFPTRQEIAAADLAGAKALAAGPLASGPIEIIMVGDIDVDTAVQQVATTFGALPPRKPDAMPADAGKIAFPAPGLVRATHKGRADQGLAFIAWPTVDFYADQKKTRTLNLLGQVLQLRLTDEIREKQGTTYSPSAGHNASETFRGYGYLAAQIEAPPEKLDAFLADAEKIAASLRTTPVDADELQRARKPLVENIIRQKASNQWWLSELANVQTNPGVAASIEQGLGQYQAITAADLQKAAEAYLTDVRAWKMEVVPDAAK</sequence>
<dbReference type="RefSeq" id="WP_106513980.1">
    <property type="nucleotide sequence ID" value="NZ_PXYI01000005.1"/>
</dbReference>
<dbReference type="PANTHER" id="PTHR43690">
    <property type="entry name" value="NARDILYSIN"/>
    <property type="match status" value="1"/>
</dbReference>
<dbReference type="InterPro" id="IPR001431">
    <property type="entry name" value="Pept_M16_Zn_BS"/>
</dbReference>
<comment type="caution">
    <text evidence="12">The sequence shown here is derived from an EMBL/GenBank/DDBJ whole genome shotgun (WGS) entry which is preliminary data.</text>
</comment>
<dbReference type="InterPro" id="IPR011765">
    <property type="entry name" value="Pept_M16_N"/>
</dbReference>
<dbReference type="AlphaFoldDB" id="A0A2P7QLE8"/>
<dbReference type="SUPFAM" id="SSF63411">
    <property type="entry name" value="LuxS/MPP-like metallohydrolase"/>
    <property type="match status" value="3"/>
</dbReference>
<evidence type="ECO:0000256" key="2">
    <source>
        <dbReference type="ARBA" id="ARBA00007261"/>
    </source>
</evidence>